<dbReference type="EMBL" id="GBEZ01016770">
    <property type="protein sequence ID" value="JAC69509.1"/>
    <property type="molecule type" value="Transcribed_RNA"/>
</dbReference>
<evidence type="ECO:0000313" key="2">
    <source>
        <dbReference type="EMBL" id="JAC69509.1"/>
    </source>
</evidence>
<dbReference type="GO" id="GO:1990052">
    <property type="term" value="P:ER to chloroplast lipid transport"/>
    <property type="evidence" value="ECO:0007669"/>
    <property type="project" value="InterPro"/>
</dbReference>
<gene>
    <name evidence="2" type="ORF">TSPGSL018_6198</name>
</gene>
<organism evidence="2">
    <name type="scientific">Tetraselmis sp. GSL018</name>
    <dbReference type="NCBI Taxonomy" id="582737"/>
    <lineage>
        <taxon>Eukaryota</taxon>
        <taxon>Viridiplantae</taxon>
        <taxon>Chlorophyta</taxon>
        <taxon>core chlorophytes</taxon>
        <taxon>Chlorodendrophyceae</taxon>
        <taxon>Chlorodendrales</taxon>
        <taxon>Chlorodendraceae</taxon>
        <taxon>Tetraselmis</taxon>
    </lineage>
</organism>
<dbReference type="PANTHER" id="PTHR34954:SF3">
    <property type="entry name" value="EXPRESSED PROTEIN"/>
    <property type="match status" value="1"/>
</dbReference>
<proteinExistence type="predicted"/>
<feature type="compositionally biased region" description="Basic and acidic residues" evidence="1">
    <location>
        <begin position="159"/>
        <end position="173"/>
    </location>
</feature>
<feature type="region of interest" description="Disordered" evidence="1">
    <location>
        <begin position="24"/>
        <end position="47"/>
    </location>
</feature>
<feature type="region of interest" description="Disordered" evidence="1">
    <location>
        <begin position="158"/>
        <end position="183"/>
    </location>
</feature>
<accession>A0A061RFC1</accession>
<feature type="region of interest" description="Disordered" evidence="1">
    <location>
        <begin position="283"/>
        <end position="309"/>
    </location>
</feature>
<evidence type="ECO:0000256" key="1">
    <source>
        <dbReference type="SAM" id="MobiDB-lite"/>
    </source>
</evidence>
<protein>
    <submittedName>
        <fullName evidence="2">Uncharacterized protein</fullName>
    </submittedName>
</protein>
<reference evidence="2" key="1">
    <citation type="submission" date="2014-05" db="EMBL/GenBank/DDBJ databases">
        <title>The transcriptome of the halophilic microalga Tetraselmis sp. GSL018 isolated from the Great Salt Lake, Utah.</title>
        <authorList>
            <person name="Jinkerson R.E."/>
            <person name="D'Adamo S."/>
            <person name="Posewitz M.C."/>
        </authorList>
    </citation>
    <scope>NUCLEOTIDE SEQUENCE</scope>
    <source>
        <strain evidence="2">GSL018</strain>
    </source>
</reference>
<dbReference type="PANTHER" id="PTHR34954">
    <property type="entry name" value="EXPRESSED PROTEIN"/>
    <property type="match status" value="1"/>
</dbReference>
<sequence>MHPRDYTAFTKPIPTLPLEGWEEETAHSLQGSVRRGPGLQAPPLQQSAPSGLIRTQQALALQQLRIPAAPGYARSDGGVVLDRVLTTVGGRSWWLAVSARYRIQRWVRQVRGEADVAAAARMATDPDNTALGAHFRWAMTRRSVLAVKAEVPTVTRLPLPDKDLPEELNELSRRPPSLQASLRRSGPAHAASALLALNAETLGEGGGYKPHARLAALQWGTRDDLPRRGSSLHYRVGVCESVADEAAPLLRFVQAGAAWDLRGAWRPRKRAYELKMAKRLAKEAAEQGSSSDGSDKESTSRALPLPSKDIGKRRGFSMFLSEPKFTVAASVGALAQLWKSGPEQPTLSAVPLASLSATGQLGRFMWPLLDYTEIGARLDLGVPKNGASLERLREQARPLAGGADPEAAAERPIPSVTSVWESMKAKPLLTLSLSQQVIGPLRARADVQIDPLSVDLSNGPQEAIRRAEPLQVIYGGDCMIPGLRGTARLAAWYSPQRQEGMMEVRMF</sequence>
<name>A0A061RFC1_9CHLO</name>
<dbReference type="InterPro" id="IPR044160">
    <property type="entry name" value="TGD4-like"/>
</dbReference>
<dbReference type="GO" id="GO:0034196">
    <property type="term" value="P:acylglycerol transport"/>
    <property type="evidence" value="ECO:0007669"/>
    <property type="project" value="InterPro"/>
</dbReference>
<dbReference type="AlphaFoldDB" id="A0A061RFC1"/>
<dbReference type="GO" id="GO:0070300">
    <property type="term" value="F:phosphatidic acid binding"/>
    <property type="evidence" value="ECO:0007669"/>
    <property type="project" value="InterPro"/>
</dbReference>